<proteinExistence type="predicted"/>
<gene>
    <name evidence="2" type="ORF">EWM64_g8831</name>
</gene>
<feature type="region of interest" description="Disordered" evidence="1">
    <location>
        <begin position="1"/>
        <end position="32"/>
    </location>
</feature>
<evidence type="ECO:0000313" key="2">
    <source>
        <dbReference type="EMBL" id="TFY75181.1"/>
    </source>
</evidence>
<name>A0A4Y9ZMW4_9AGAM</name>
<evidence type="ECO:0000313" key="3">
    <source>
        <dbReference type="Proteomes" id="UP000298061"/>
    </source>
</evidence>
<accession>A0A4Y9ZMW4</accession>
<comment type="caution">
    <text evidence="2">The sequence shown here is derived from an EMBL/GenBank/DDBJ whole genome shotgun (WGS) entry which is preliminary data.</text>
</comment>
<evidence type="ECO:0000256" key="1">
    <source>
        <dbReference type="SAM" id="MobiDB-lite"/>
    </source>
</evidence>
<feature type="region of interest" description="Disordered" evidence="1">
    <location>
        <begin position="50"/>
        <end position="78"/>
    </location>
</feature>
<dbReference type="AlphaFoldDB" id="A0A4Y9ZMW4"/>
<organism evidence="2 3">
    <name type="scientific">Hericium alpestre</name>
    <dbReference type="NCBI Taxonomy" id="135208"/>
    <lineage>
        <taxon>Eukaryota</taxon>
        <taxon>Fungi</taxon>
        <taxon>Dikarya</taxon>
        <taxon>Basidiomycota</taxon>
        <taxon>Agaricomycotina</taxon>
        <taxon>Agaricomycetes</taxon>
        <taxon>Russulales</taxon>
        <taxon>Hericiaceae</taxon>
        <taxon>Hericium</taxon>
    </lineage>
</organism>
<reference evidence="2 3" key="1">
    <citation type="submission" date="2019-02" db="EMBL/GenBank/DDBJ databases">
        <title>Genome sequencing of the rare red list fungi Hericium alpestre (H. flagellum).</title>
        <authorList>
            <person name="Buettner E."/>
            <person name="Kellner H."/>
        </authorList>
    </citation>
    <scope>NUCLEOTIDE SEQUENCE [LARGE SCALE GENOMIC DNA]</scope>
    <source>
        <strain evidence="2 3">DSM 108284</strain>
    </source>
</reference>
<sequence>MDARKRTQETGDAGGRSAAHEMQPKRHVELDDDALGVSLDGDMRGEGITAAAEGQRCTNNARSNERRQLHQSPPVHRHELVRKQQVCASVRRSVKNGMRASQRCGAATSRSHGRVGSSPECIQTGEFTVRIVISACSDNEWRGASGGLRPPPAAHDVRVDEPPTLASMASPYRPAGCSPRGLWPEVLAAKKGLFWVIRRLALGCAQRSGMYSEEVSSHQRVAARRGGLGPKNLDVKSLLSVGFREPFFASAKHAWQTHGRCRKHQGLALAAPALACAIDIRGCPRASSGSAACEIAARHGPRNPEMATSR</sequence>
<keyword evidence="3" id="KW-1185">Reference proteome</keyword>
<feature type="compositionally biased region" description="Basic and acidic residues" evidence="1">
    <location>
        <begin position="18"/>
        <end position="29"/>
    </location>
</feature>
<dbReference type="EMBL" id="SFCI01001688">
    <property type="protein sequence ID" value="TFY75181.1"/>
    <property type="molecule type" value="Genomic_DNA"/>
</dbReference>
<protein>
    <submittedName>
        <fullName evidence="2">Uncharacterized protein</fullName>
    </submittedName>
</protein>
<feature type="region of interest" description="Disordered" evidence="1">
    <location>
        <begin position="98"/>
        <end position="117"/>
    </location>
</feature>
<dbReference type="Proteomes" id="UP000298061">
    <property type="component" value="Unassembled WGS sequence"/>
</dbReference>